<sequence>MKINKKFNQMSIAEYRHYIAHHQKYADFNPLGLYRSILENPKLNEAAQLEVLALANRHFQRFYDFLFAKNPFTYSRLAMLGQGLSETALRQHLRDTWDRREKWCAEKDIRLQRIGIGTTSQYYFADANEATGYRIERHMNRPLKLRQPENRLTGKQQRKREAHILRQAWQESDEE</sequence>
<evidence type="ECO:0000313" key="1">
    <source>
        <dbReference type="EMBL" id="MBK0395407.1"/>
    </source>
</evidence>
<name>A0ABS1BQD4_9NEIS</name>
<evidence type="ECO:0000313" key="2">
    <source>
        <dbReference type="Proteomes" id="UP000614058"/>
    </source>
</evidence>
<dbReference type="EMBL" id="JAEHNZ010000001">
    <property type="protein sequence ID" value="MBK0395407.1"/>
    <property type="molecule type" value="Genomic_DNA"/>
</dbReference>
<reference evidence="1 2" key="1">
    <citation type="journal article" date="2021" name="Pathogens">
        <title>Isolation and Characterization of Kingella bonacorsii sp. nov., A Novel Kingella Species Detected in a Stable Periodontitis Subject.</title>
        <authorList>
            <person name="Antezack A."/>
            <person name="Boxberger M."/>
            <person name="Rolland C."/>
            <person name="Monnet-Corti V."/>
            <person name="La Scola B."/>
        </authorList>
    </citation>
    <scope>NUCLEOTIDE SEQUENCE [LARGE SCALE GENOMIC DNA]</scope>
    <source>
        <strain evidence="1 2">Marseille-Q4569</strain>
    </source>
</reference>
<dbReference type="Proteomes" id="UP000614058">
    <property type="component" value="Unassembled WGS sequence"/>
</dbReference>
<protein>
    <submittedName>
        <fullName evidence="1">Uncharacterized protein</fullName>
    </submittedName>
</protein>
<accession>A0ABS1BQD4</accession>
<gene>
    <name evidence="1" type="ORF">JDW22_02095</name>
</gene>
<keyword evidence="2" id="KW-1185">Reference proteome</keyword>
<proteinExistence type="predicted"/>
<comment type="caution">
    <text evidence="1">The sequence shown here is derived from an EMBL/GenBank/DDBJ whole genome shotgun (WGS) entry which is preliminary data.</text>
</comment>
<dbReference type="RefSeq" id="WP_200521436.1">
    <property type="nucleotide sequence ID" value="NZ_JAEHNZ010000001.1"/>
</dbReference>
<organism evidence="1 2">
    <name type="scientific">Kingella bonacorsii</name>
    <dbReference type="NCBI Taxonomy" id="2796361"/>
    <lineage>
        <taxon>Bacteria</taxon>
        <taxon>Pseudomonadati</taxon>
        <taxon>Pseudomonadota</taxon>
        <taxon>Betaproteobacteria</taxon>
        <taxon>Neisseriales</taxon>
        <taxon>Neisseriaceae</taxon>
        <taxon>Kingella</taxon>
    </lineage>
</organism>